<protein>
    <submittedName>
        <fullName evidence="2">Uncharacterized protein</fullName>
    </submittedName>
</protein>
<name>A0A1R3G6X7_COCAP</name>
<dbReference type="EMBL" id="AWWV01015132">
    <property type="protein sequence ID" value="OMO53807.1"/>
    <property type="molecule type" value="Genomic_DNA"/>
</dbReference>
<evidence type="ECO:0000313" key="3">
    <source>
        <dbReference type="Proteomes" id="UP000188268"/>
    </source>
</evidence>
<keyword evidence="1" id="KW-0732">Signal</keyword>
<evidence type="ECO:0000313" key="2">
    <source>
        <dbReference type="EMBL" id="OMO53807.1"/>
    </source>
</evidence>
<reference evidence="2 3" key="1">
    <citation type="submission" date="2013-09" db="EMBL/GenBank/DDBJ databases">
        <title>Corchorus capsularis genome sequencing.</title>
        <authorList>
            <person name="Alam M."/>
            <person name="Haque M.S."/>
            <person name="Islam M.S."/>
            <person name="Emdad E.M."/>
            <person name="Islam M.M."/>
            <person name="Ahmed B."/>
            <person name="Halim A."/>
            <person name="Hossen Q.M.M."/>
            <person name="Hossain M.Z."/>
            <person name="Ahmed R."/>
            <person name="Khan M.M."/>
            <person name="Islam R."/>
            <person name="Rashid M.M."/>
            <person name="Khan S.A."/>
            <person name="Rahman M.S."/>
            <person name="Alam M."/>
        </authorList>
    </citation>
    <scope>NUCLEOTIDE SEQUENCE [LARGE SCALE GENOMIC DNA]</scope>
    <source>
        <strain evidence="3">cv. CVL-1</strain>
        <tissue evidence="2">Whole seedling</tissue>
    </source>
</reference>
<accession>A0A1R3G6X7</accession>
<proteinExistence type="predicted"/>
<evidence type="ECO:0000256" key="1">
    <source>
        <dbReference type="SAM" id="SignalP"/>
    </source>
</evidence>
<keyword evidence="3" id="KW-1185">Reference proteome</keyword>
<feature type="signal peptide" evidence="1">
    <location>
        <begin position="1"/>
        <end position="31"/>
    </location>
</feature>
<dbReference type="AlphaFoldDB" id="A0A1R3G6X7"/>
<organism evidence="2 3">
    <name type="scientific">Corchorus capsularis</name>
    <name type="common">Jute</name>
    <dbReference type="NCBI Taxonomy" id="210143"/>
    <lineage>
        <taxon>Eukaryota</taxon>
        <taxon>Viridiplantae</taxon>
        <taxon>Streptophyta</taxon>
        <taxon>Embryophyta</taxon>
        <taxon>Tracheophyta</taxon>
        <taxon>Spermatophyta</taxon>
        <taxon>Magnoliopsida</taxon>
        <taxon>eudicotyledons</taxon>
        <taxon>Gunneridae</taxon>
        <taxon>Pentapetalae</taxon>
        <taxon>rosids</taxon>
        <taxon>malvids</taxon>
        <taxon>Malvales</taxon>
        <taxon>Malvaceae</taxon>
        <taxon>Grewioideae</taxon>
        <taxon>Apeibeae</taxon>
        <taxon>Corchorus</taxon>
    </lineage>
</organism>
<comment type="caution">
    <text evidence="2">The sequence shown here is derived from an EMBL/GenBank/DDBJ whole genome shotgun (WGS) entry which is preliminary data.</text>
</comment>
<dbReference type="Gramene" id="OMO53807">
    <property type="protein sequence ID" value="OMO53807"/>
    <property type="gene ID" value="CCACVL1_28332"/>
</dbReference>
<feature type="chain" id="PRO_5011960971" evidence="1">
    <location>
        <begin position="32"/>
        <end position="55"/>
    </location>
</feature>
<gene>
    <name evidence="2" type="ORF">CCACVL1_28332</name>
</gene>
<dbReference type="Proteomes" id="UP000188268">
    <property type="component" value="Unassembled WGS sequence"/>
</dbReference>
<sequence>MKKKKASTAPKMVKFVLFIVILSVMLSLVAARGVVEAEEAEALVGAGVEGAELTN</sequence>